<feature type="domain" description="DUF927" evidence="2">
    <location>
        <begin position="394"/>
        <end position="659"/>
    </location>
</feature>
<feature type="compositionally biased region" description="Pro residues" evidence="1">
    <location>
        <begin position="114"/>
        <end position="125"/>
    </location>
</feature>
<protein>
    <submittedName>
        <fullName evidence="3">Uncharacterized protein (DUF927 family)</fullName>
    </submittedName>
</protein>
<feature type="region of interest" description="Disordered" evidence="1">
    <location>
        <begin position="103"/>
        <end position="132"/>
    </location>
</feature>
<dbReference type="GO" id="GO:0003677">
    <property type="term" value="F:DNA binding"/>
    <property type="evidence" value="ECO:0007669"/>
    <property type="project" value="InterPro"/>
</dbReference>
<evidence type="ECO:0000256" key="1">
    <source>
        <dbReference type="SAM" id="MobiDB-lite"/>
    </source>
</evidence>
<dbReference type="Gene3D" id="3.90.580.10">
    <property type="entry name" value="Zinc finger, CHC2-type domain"/>
    <property type="match status" value="1"/>
</dbReference>
<dbReference type="Proteomes" id="UP000536640">
    <property type="component" value="Unassembled WGS sequence"/>
</dbReference>
<dbReference type="RefSeq" id="WP_184463997.1">
    <property type="nucleotide sequence ID" value="NZ_JACHHW010000008.1"/>
</dbReference>
<reference evidence="3 4" key="1">
    <citation type="submission" date="2020-08" db="EMBL/GenBank/DDBJ databases">
        <title>Genomic Encyclopedia of Type Strains, Phase IV (KMG-IV): sequencing the most valuable type-strain genomes for metagenomic binning, comparative biology and taxonomic classification.</title>
        <authorList>
            <person name="Goeker M."/>
        </authorList>
    </citation>
    <scope>NUCLEOTIDE SEQUENCE [LARGE SCALE GENOMIC DNA]</scope>
    <source>
        <strain evidence="3 4">DSM 25701</strain>
    </source>
</reference>
<gene>
    <name evidence="3" type="ORF">HNQ57_002836</name>
</gene>
<evidence type="ECO:0000259" key="2">
    <source>
        <dbReference type="Pfam" id="PF06048"/>
    </source>
</evidence>
<dbReference type="SUPFAM" id="SSF57783">
    <property type="entry name" value="Zinc beta-ribbon"/>
    <property type="match status" value="1"/>
</dbReference>
<proteinExistence type="predicted"/>
<evidence type="ECO:0000313" key="4">
    <source>
        <dbReference type="Proteomes" id="UP000536640"/>
    </source>
</evidence>
<dbReference type="GO" id="GO:0006260">
    <property type="term" value="P:DNA replication"/>
    <property type="evidence" value="ECO:0007669"/>
    <property type="project" value="InterPro"/>
</dbReference>
<feature type="compositionally biased region" description="Polar residues" evidence="1">
    <location>
        <begin position="357"/>
        <end position="380"/>
    </location>
</feature>
<organism evidence="3 4">
    <name type="scientific">Zhongshania antarctica</name>
    <dbReference type="NCBI Taxonomy" id="641702"/>
    <lineage>
        <taxon>Bacteria</taxon>
        <taxon>Pseudomonadati</taxon>
        <taxon>Pseudomonadota</taxon>
        <taxon>Gammaproteobacteria</taxon>
        <taxon>Cellvibrionales</taxon>
        <taxon>Spongiibacteraceae</taxon>
        <taxon>Zhongshania</taxon>
    </lineage>
</organism>
<name>A0A840R7U7_9GAMM</name>
<dbReference type="InterPro" id="IPR036977">
    <property type="entry name" value="DNA_primase_Znf_CHC2"/>
</dbReference>
<dbReference type="EMBL" id="JACHHW010000008">
    <property type="protein sequence ID" value="MBB5188546.1"/>
    <property type="molecule type" value="Genomic_DNA"/>
</dbReference>
<comment type="caution">
    <text evidence="3">The sequence shown here is derived from an EMBL/GenBank/DDBJ whole genome shotgun (WGS) entry which is preliminary data.</text>
</comment>
<keyword evidence="4" id="KW-1185">Reference proteome</keyword>
<evidence type="ECO:0000313" key="3">
    <source>
        <dbReference type="EMBL" id="MBB5188546.1"/>
    </source>
</evidence>
<dbReference type="Pfam" id="PF06048">
    <property type="entry name" value="DUF927"/>
    <property type="match status" value="1"/>
</dbReference>
<dbReference type="GO" id="GO:0008270">
    <property type="term" value="F:zinc ion binding"/>
    <property type="evidence" value="ECO:0007669"/>
    <property type="project" value="InterPro"/>
</dbReference>
<sequence>MSTGKLNFKLINDRALQSIDSVLSRWLPNGKRQGNEYVIANPTRPDSSAGSFSVNLTNGVWCDFATDDKGGDLIALVAYLDRTKNGEACKALGQFLGIDPAMGHQGNNIQQSATPPPKQKPPSPDFEPIRPIPDGALKSCPTSIRNLGKPSQYWDYLASDGKQILLRVMRFDNTATNGRAKGYRPFCYGRNNTGRVAWHSKAPTANRPLYGLYKLATTPATTNILLCEGEKAADAAQVLFPDTVAMTWPSGSKAISKADFTPLRSRTVWYWPDNDKAGADSIAPLRAVLGVAGVADFIPLDIKLFSQYRPDANPNTGEAKLNTVTNDNQWPDKADAADALALGWKAEHIELLLKNGPTGSPKQNAKPTEQSNNNDITSRYQSRPEGLYSFNSKLEKYQCVGGPLQVTARSRDKHSEGWGLLVSFQDFDGLEKEWNIPGCFLVTEGGNKAVEGLIHRGYRLASHRDAKNQLREFLMGYDTPQRVRLVNRMGWHGHNAFMLPDRVVGEPAEPLHYYNDAPSLCKITVAGELSDWRDNIAKYCERNSLLTFAVCTAFAGPFLDIQGTESCGFHFFGDSSLGKSTLLKIAASVYGNPNTGEYTKTWRTTDNALEGMAAAHSDCLLVLDEIGQIEPRIVGETVYSLGSGVGKSRATESGNNRGNQHRWRIVFISSGEKTLTDHMAEANRKPQAGMEMRLLTIPANPHTDSEARRNLGNFEHDHGLGGGAALSTLLTDNASRYHGSPIIRLIEAMVATDRDNLAAHLNATRENFKFEILGGSASGQAHRAADKFALVAAAGEYASQIGVTGWKQGWATYAASRAFRSWVAMRGGDGNIEDTKAINHVREMLTKYGESRFSRWENEDARIDEHAPRTMERWGFRKTVTEQDSMLGGTSENTYYLTRDGLKDMCKGFDIVHVARLLKEHEALETDKEEGRLTKKVRLPGSGKKAVNCYVINLSALLFEDDSLTGEGGSETGDHWDIPSL</sequence>
<feature type="region of interest" description="Disordered" evidence="1">
    <location>
        <begin position="355"/>
        <end position="380"/>
    </location>
</feature>
<accession>A0A840R7U7</accession>
<dbReference type="AlphaFoldDB" id="A0A840R7U7"/>
<dbReference type="InterPro" id="IPR009270">
    <property type="entry name" value="DUF927"/>
</dbReference>